<dbReference type="InterPro" id="IPR003749">
    <property type="entry name" value="ThiS/MoaD-like"/>
</dbReference>
<dbReference type="CDD" id="cd00754">
    <property type="entry name" value="Ubl_MoaD"/>
    <property type="match status" value="1"/>
</dbReference>
<gene>
    <name evidence="4" type="primary">moaD</name>
    <name evidence="4" type="ORF">CNF02_00405</name>
</gene>
<dbReference type="NCBIfam" id="TIGR01682">
    <property type="entry name" value="moaD"/>
    <property type="match status" value="1"/>
</dbReference>
<dbReference type="GO" id="GO:0000166">
    <property type="term" value="F:nucleotide binding"/>
    <property type="evidence" value="ECO:0007669"/>
    <property type="project" value="UniProtKB-KW"/>
</dbReference>
<dbReference type="GO" id="GO:1990133">
    <property type="term" value="C:molybdopterin adenylyltransferase complex"/>
    <property type="evidence" value="ECO:0007669"/>
    <property type="project" value="TreeGrafter"/>
</dbReference>
<dbReference type="InterPro" id="IPR010038">
    <property type="entry name" value="MoaD_arc-typ"/>
</dbReference>
<organism evidence="4 5">
    <name type="scientific">OM182 bacterium MED-G28</name>
    <dbReference type="NCBI Taxonomy" id="1986256"/>
    <lineage>
        <taxon>Bacteria</taxon>
        <taxon>Pseudomonadati</taxon>
        <taxon>Pseudomonadota</taxon>
        <taxon>Gammaproteobacteria</taxon>
        <taxon>OMG group</taxon>
        <taxon>OM182 clade</taxon>
    </lineage>
</organism>
<evidence type="ECO:0000313" key="5">
    <source>
        <dbReference type="Proteomes" id="UP000219329"/>
    </source>
</evidence>
<dbReference type="AlphaFoldDB" id="A0A2A5WG88"/>
<comment type="similarity">
    <text evidence="2">Belongs to the MoaD family.</text>
</comment>
<evidence type="ECO:0000256" key="2">
    <source>
        <dbReference type="ARBA" id="ARBA00024200"/>
    </source>
</evidence>
<dbReference type="NCBIfam" id="TIGR01687">
    <property type="entry name" value="moaD_arch"/>
    <property type="match status" value="1"/>
</dbReference>
<evidence type="ECO:0000256" key="1">
    <source>
        <dbReference type="ARBA" id="ARBA00022741"/>
    </source>
</evidence>
<dbReference type="Proteomes" id="UP000219329">
    <property type="component" value="Unassembled WGS sequence"/>
</dbReference>
<name>A0A2A5WG88_9GAMM</name>
<dbReference type="PANTHER" id="PTHR33359">
    <property type="entry name" value="MOLYBDOPTERIN SYNTHASE SULFUR CARRIER SUBUNIT"/>
    <property type="match status" value="1"/>
</dbReference>
<dbReference type="Pfam" id="PF02597">
    <property type="entry name" value="ThiS"/>
    <property type="match status" value="1"/>
</dbReference>
<evidence type="ECO:0000313" key="4">
    <source>
        <dbReference type="EMBL" id="PDH35499.1"/>
    </source>
</evidence>
<dbReference type="SUPFAM" id="SSF54285">
    <property type="entry name" value="MoaD/ThiS"/>
    <property type="match status" value="1"/>
</dbReference>
<comment type="caution">
    <text evidence="4">The sequence shown here is derived from an EMBL/GenBank/DDBJ whole genome shotgun (WGS) entry which is preliminary data.</text>
</comment>
<dbReference type="Gene3D" id="3.10.20.30">
    <property type="match status" value="1"/>
</dbReference>
<dbReference type="InterPro" id="IPR016155">
    <property type="entry name" value="Mopterin_synth/thiamin_S_b"/>
</dbReference>
<dbReference type="GO" id="GO:0006777">
    <property type="term" value="P:Mo-molybdopterin cofactor biosynthetic process"/>
    <property type="evidence" value="ECO:0007669"/>
    <property type="project" value="InterPro"/>
</dbReference>
<evidence type="ECO:0000256" key="3">
    <source>
        <dbReference type="ARBA" id="ARBA00024247"/>
    </source>
</evidence>
<accession>A0A2A5WG88</accession>
<dbReference type="PANTHER" id="PTHR33359:SF1">
    <property type="entry name" value="MOLYBDOPTERIN SYNTHASE SULFUR CARRIER SUBUNIT"/>
    <property type="match status" value="1"/>
</dbReference>
<dbReference type="InterPro" id="IPR044672">
    <property type="entry name" value="MOCS2A"/>
</dbReference>
<protein>
    <recommendedName>
        <fullName evidence="3">Molybdopterin synthase sulfur carrier subunit</fullName>
    </recommendedName>
</protein>
<sequence>MIKIHYFASVRERLNQAEEQLVLPEEVSSIEDLIEHLQIINPSFKSVMDSSKKILVAVNQTVIVDLDYKLSEGDEVAFFPPMTGG</sequence>
<reference evidence="4 5" key="1">
    <citation type="submission" date="2017-08" db="EMBL/GenBank/DDBJ databases">
        <title>Fine stratification of microbial communities through a metagenomic profile of the photic zone.</title>
        <authorList>
            <person name="Haro-Moreno J.M."/>
            <person name="Lopez-Perez M."/>
            <person name="De La Torre J."/>
            <person name="Picazo A."/>
            <person name="Camacho A."/>
            <person name="Rodriguez-Valera F."/>
        </authorList>
    </citation>
    <scope>NUCLEOTIDE SEQUENCE [LARGE SCALE GENOMIC DNA]</scope>
    <source>
        <strain evidence="4">MED-G28</strain>
    </source>
</reference>
<keyword evidence="1" id="KW-0547">Nucleotide-binding</keyword>
<proteinExistence type="inferred from homology"/>
<dbReference type="InterPro" id="IPR012675">
    <property type="entry name" value="Beta-grasp_dom_sf"/>
</dbReference>
<dbReference type="EMBL" id="NTJZ01000001">
    <property type="protein sequence ID" value="PDH35499.1"/>
    <property type="molecule type" value="Genomic_DNA"/>
</dbReference>